<proteinExistence type="predicted"/>
<dbReference type="RefSeq" id="WP_134750694.1">
    <property type="nucleotide sequence ID" value="NZ_MYFO02000001.1"/>
</dbReference>
<name>A0A4Y8Q759_9BACL</name>
<keyword evidence="2" id="KW-1185">Reference proteome</keyword>
<organism evidence="1 2">
    <name type="scientific">Paenibacillus athensensis</name>
    <dbReference type="NCBI Taxonomy" id="1967502"/>
    <lineage>
        <taxon>Bacteria</taxon>
        <taxon>Bacillati</taxon>
        <taxon>Bacillota</taxon>
        <taxon>Bacilli</taxon>
        <taxon>Bacillales</taxon>
        <taxon>Paenibacillaceae</taxon>
        <taxon>Paenibacillus</taxon>
    </lineage>
</organism>
<dbReference type="Proteomes" id="UP000298246">
    <property type="component" value="Unassembled WGS sequence"/>
</dbReference>
<gene>
    <name evidence="1" type="ORF">B5M42_05840</name>
</gene>
<comment type="caution">
    <text evidence="1">The sequence shown here is derived from an EMBL/GenBank/DDBJ whole genome shotgun (WGS) entry which is preliminary data.</text>
</comment>
<evidence type="ECO:0008006" key="3">
    <source>
        <dbReference type="Google" id="ProtNLM"/>
    </source>
</evidence>
<dbReference type="OrthoDB" id="2078085at2"/>
<protein>
    <recommendedName>
        <fullName evidence="3">Phage phiEco32-like COOH.NH2 ligase-type 2</fullName>
    </recommendedName>
</protein>
<sequence length="551" mass="58506">MSVFLLHGGEAEALELGRRSGVAHGAALPPDWRGYAVVRWGAAGQAGGADERRRAQAAGAAGLGEASRSQGGAFAADTGATAIAAAGAAAAAAAASSAQPTISVGGSGRGAAAPATETVWTLQPASAVRLAADRGQREPLLALHGLKTARSHAAGRPASYPYKYKVAVFHLQTLAVFERAEPVLLAAARRPAGAEAAAYREVALERATFHARRAAREAVKALYALGLDYGIVTLGVLAEGHTLVLDVEAQPRRLGERLLGLYAEALAAYAAAVRRERRRTERAMLGCDPEFLLLNPQGKVVSADRFFAREGAVGCDAVVQSGHRILLPLAELRPRPSDDPRELTGNLHRTMQLAARAIPDDSLAWLSGGMPLKGFALGGHIHFSRVQLNVHLLRALDNYLALPLLLLEGAGARGRRPRYGFLGDFRRQSHGGFEYRTPPSWLASPAIARGVLTLASLIADNYARLSVFPLQQASVQRAYYAGDKQALLGTVDALWSELALLDAYELHAAALAPLKRRMLALAAWDESADIRPAWKIAPYQTKEACAPQFVL</sequence>
<dbReference type="InterPro" id="IPR025681">
    <property type="entry name" value="COOH-NH2_lig"/>
</dbReference>
<dbReference type="AlphaFoldDB" id="A0A4Y8Q759"/>
<dbReference type="Pfam" id="PF14395">
    <property type="entry name" value="COOH-NH2_lig"/>
    <property type="match status" value="1"/>
</dbReference>
<reference evidence="1 2" key="1">
    <citation type="submission" date="2017-03" db="EMBL/GenBank/DDBJ databases">
        <title>Isolation of Levoglucosan Utilizing Bacteria.</title>
        <authorList>
            <person name="Arya A.S."/>
        </authorList>
    </citation>
    <scope>NUCLEOTIDE SEQUENCE [LARGE SCALE GENOMIC DNA]</scope>
    <source>
        <strain evidence="1 2">MEC069</strain>
    </source>
</reference>
<accession>A0A4Y8Q759</accession>
<evidence type="ECO:0000313" key="1">
    <source>
        <dbReference type="EMBL" id="TFE90189.1"/>
    </source>
</evidence>
<evidence type="ECO:0000313" key="2">
    <source>
        <dbReference type="Proteomes" id="UP000298246"/>
    </source>
</evidence>
<dbReference type="EMBL" id="MYFO01000005">
    <property type="protein sequence ID" value="TFE90189.1"/>
    <property type="molecule type" value="Genomic_DNA"/>
</dbReference>